<dbReference type="GO" id="GO:0005886">
    <property type="term" value="C:plasma membrane"/>
    <property type="evidence" value="ECO:0007669"/>
    <property type="project" value="UniProtKB-SubCell"/>
</dbReference>
<organism evidence="8 9">
    <name type="scientific">Adhaeribacter pallidiroseus</name>
    <dbReference type="NCBI Taxonomy" id="2072847"/>
    <lineage>
        <taxon>Bacteria</taxon>
        <taxon>Pseudomonadati</taxon>
        <taxon>Bacteroidota</taxon>
        <taxon>Cytophagia</taxon>
        <taxon>Cytophagales</taxon>
        <taxon>Hymenobacteraceae</taxon>
        <taxon>Adhaeribacter</taxon>
    </lineage>
</organism>
<evidence type="ECO:0000256" key="3">
    <source>
        <dbReference type="ARBA" id="ARBA00022475"/>
    </source>
</evidence>
<dbReference type="EMBL" id="QASA01000001">
    <property type="protein sequence ID" value="RDC62575.1"/>
    <property type="molecule type" value="Genomic_DNA"/>
</dbReference>
<dbReference type="InterPro" id="IPR051907">
    <property type="entry name" value="DoxX-like_oxidoreductase"/>
</dbReference>
<sequence length="145" mass="16840">MEVTHKIEHWADQHHPIWLDFIRFGLGIFLFVKGLIFISDIGVLERLLIQINMDWSSFWFAHYIAFAHLVGGLLIAMGLVTRTAILFQLPILIGAVLFVRPGIDFGSINTEWWVSVVTLLLLIVSFIFDSGRWSVDQYMRTHRER</sequence>
<reference evidence="8 9" key="1">
    <citation type="submission" date="2018-04" db="EMBL/GenBank/DDBJ databases">
        <title>Adhaeribacter sp. HMF7616 genome sequencing and assembly.</title>
        <authorList>
            <person name="Kang H."/>
            <person name="Kang J."/>
            <person name="Cha I."/>
            <person name="Kim H."/>
            <person name="Joh K."/>
        </authorList>
    </citation>
    <scope>NUCLEOTIDE SEQUENCE [LARGE SCALE GENOMIC DNA]</scope>
    <source>
        <strain evidence="8 9">HMF7616</strain>
    </source>
</reference>
<evidence type="ECO:0000313" key="8">
    <source>
        <dbReference type="EMBL" id="RDC62575.1"/>
    </source>
</evidence>
<evidence type="ECO:0000256" key="7">
    <source>
        <dbReference type="SAM" id="Phobius"/>
    </source>
</evidence>
<keyword evidence="9" id="KW-1185">Reference proteome</keyword>
<dbReference type="Proteomes" id="UP000253919">
    <property type="component" value="Unassembled WGS sequence"/>
</dbReference>
<dbReference type="PANTHER" id="PTHR33452:SF1">
    <property type="entry name" value="INNER MEMBRANE PROTEIN YPHA-RELATED"/>
    <property type="match status" value="1"/>
</dbReference>
<keyword evidence="5 7" id="KW-1133">Transmembrane helix</keyword>
<comment type="similarity">
    <text evidence="2">Belongs to the DoxX family.</text>
</comment>
<evidence type="ECO:0000313" key="9">
    <source>
        <dbReference type="Proteomes" id="UP000253919"/>
    </source>
</evidence>
<feature type="transmembrane region" description="Helical" evidence="7">
    <location>
        <begin position="83"/>
        <end position="100"/>
    </location>
</feature>
<evidence type="ECO:0000256" key="2">
    <source>
        <dbReference type="ARBA" id="ARBA00006679"/>
    </source>
</evidence>
<gene>
    <name evidence="8" type="ORF">AHMF7616_01169</name>
</gene>
<feature type="transmembrane region" description="Helical" evidence="7">
    <location>
        <begin position="21"/>
        <end position="38"/>
    </location>
</feature>
<dbReference type="InterPro" id="IPR032808">
    <property type="entry name" value="DoxX"/>
</dbReference>
<evidence type="ECO:0008006" key="10">
    <source>
        <dbReference type="Google" id="ProtNLM"/>
    </source>
</evidence>
<keyword evidence="3" id="KW-1003">Cell membrane</keyword>
<feature type="transmembrane region" description="Helical" evidence="7">
    <location>
        <begin position="58"/>
        <end position="76"/>
    </location>
</feature>
<dbReference type="AlphaFoldDB" id="A0A369QGA5"/>
<evidence type="ECO:0000256" key="1">
    <source>
        <dbReference type="ARBA" id="ARBA00004651"/>
    </source>
</evidence>
<dbReference type="OrthoDB" id="680764at2"/>
<name>A0A369QGA5_9BACT</name>
<evidence type="ECO:0000256" key="4">
    <source>
        <dbReference type="ARBA" id="ARBA00022692"/>
    </source>
</evidence>
<dbReference type="PANTHER" id="PTHR33452">
    <property type="entry name" value="OXIDOREDUCTASE CATD-RELATED"/>
    <property type="match status" value="1"/>
</dbReference>
<evidence type="ECO:0000256" key="6">
    <source>
        <dbReference type="ARBA" id="ARBA00023136"/>
    </source>
</evidence>
<protein>
    <recommendedName>
        <fullName evidence="10">DoxX family protein</fullName>
    </recommendedName>
</protein>
<accession>A0A369QGA5</accession>
<comment type="caution">
    <text evidence="8">The sequence shown here is derived from an EMBL/GenBank/DDBJ whole genome shotgun (WGS) entry which is preliminary data.</text>
</comment>
<keyword evidence="4 7" id="KW-0812">Transmembrane</keyword>
<proteinExistence type="inferred from homology"/>
<evidence type="ECO:0000256" key="5">
    <source>
        <dbReference type="ARBA" id="ARBA00022989"/>
    </source>
</evidence>
<dbReference type="Pfam" id="PF07681">
    <property type="entry name" value="DoxX"/>
    <property type="match status" value="1"/>
</dbReference>
<comment type="subcellular location">
    <subcellularLocation>
        <location evidence="1">Cell membrane</location>
        <topology evidence="1">Multi-pass membrane protein</topology>
    </subcellularLocation>
</comment>
<dbReference type="RefSeq" id="WP_115371998.1">
    <property type="nucleotide sequence ID" value="NZ_QASA01000001.1"/>
</dbReference>
<feature type="transmembrane region" description="Helical" evidence="7">
    <location>
        <begin position="112"/>
        <end position="135"/>
    </location>
</feature>
<keyword evidence="6 7" id="KW-0472">Membrane</keyword>